<reference evidence="8" key="2">
    <citation type="submission" date="2020-04" db="EMBL/GenBank/DDBJ databases">
        <authorList>
            <consortium name="NCBI Genome Project"/>
        </authorList>
    </citation>
    <scope>NUCLEOTIDE SEQUENCE</scope>
    <source>
        <strain evidence="8">CBS 342.82</strain>
    </source>
</reference>
<reference evidence="8" key="1">
    <citation type="submission" date="2020-01" db="EMBL/GenBank/DDBJ databases">
        <authorList>
            <consortium name="DOE Joint Genome Institute"/>
            <person name="Haridas S."/>
            <person name="Albert R."/>
            <person name="Binder M."/>
            <person name="Bloem J."/>
            <person name="Labutti K."/>
            <person name="Salamov A."/>
            <person name="Andreopoulos B."/>
            <person name="Baker S.E."/>
            <person name="Barry K."/>
            <person name="Bills G."/>
            <person name="Bluhm B.H."/>
            <person name="Cannon C."/>
            <person name="Castanera R."/>
            <person name="Culley D.E."/>
            <person name="Daum C."/>
            <person name="Ezra D."/>
            <person name="Gonzalez J.B."/>
            <person name="Henrissat B."/>
            <person name="Kuo A."/>
            <person name="Liang C."/>
            <person name="Lipzen A."/>
            <person name="Lutzoni F."/>
            <person name="Magnuson J."/>
            <person name="Mondo S."/>
            <person name="Nolan M."/>
            <person name="Ohm R."/>
            <person name="Pangilinan J."/>
            <person name="Park H.-J."/>
            <person name="Ramirez L."/>
            <person name="Alfaro M."/>
            <person name="Sun H."/>
            <person name="Tritt A."/>
            <person name="Yoshinaga Y."/>
            <person name="Zwiers L.-H."/>
            <person name="Turgeon B.G."/>
            <person name="Goodwin S.B."/>
            <person name="Spatafora J.W."/>
            <person name="Crous P.W."/>
            <person name="Grigoriev I.V."/>
        </authorList>
    </citation>
    <scope>NUCLEOTIDE SEQUENCE</scope>
    <source>
        <strain evidence="8">CBS 342.82</strain>
    </source>
</reference>
<dbReference type="InterPro" id="IPR006094">
    <property type="entry name" value="Oxid_FAD_bind_N"/>
</dbReference>
<dbReference type="Gene3D" id="3.30.465.10">
    <property type="match status" value="2"/>
</dbReference>
<dbReference type="InterPro" id="IPR016167">
    <property type="entry name" value="FAD-bd_PCMH_sub1"/>
</dbReference>
<dbReference type="GO" id="GO:0016491">
    <property type="term" value="F:oxidoreductase activity"/>
    <property type="evidence" value="ECO:0007669"/>
    <property type="project" value="UniProtKB-KW"/>
</dbReference>
<evidence type="ECO:0000256" key="1">
    <source>
        <dbReference type="ARBA" id="ARBA00005466"/>
    </source>
</evidence>
<dbReference type="Proteomes" id="UP000504637">
    <property type="component" value="Unplaced"/>
</dbReference>
<feature type="signal peptide" evidence="5">
    <location>
        <begin position="1"/>
        <end position="23"/>
    </location>
</feature>
<feature type="domain" description="FAD-binding PCMH-type" evidence="6">
    <location>
        <begin position="55"/>
        <end position="237"/>
    </location>
</feature>
<dbReference type="Pfam" id="PF01565">
    <property type="entry name" value="FAD_binding_4"/>
    <property type="match status" value="1"/>
</dbReference>
<keyword evidence="7" id="KW-1185">Reference proteome</keyword>
<evidence type="ECO:0000256" key="2">
    <source>
        <dbReference type="ARBA" id="ARBA00022630"/>
    </source>
</evidence>
<dbReference type="PROSITE" id="PS51387">
    <property type="entry name" value="FAD_PCMH"/>
    <property type="match status" value="1"/>
</dbReference>
<dbReference type="PROSITE" id="PS51257">
    <property type="entry name" value="PROKAR_LIPOPROTEIN"/>
    <property type="match status" value="1"/>
</dbReference>
<dbReference type="RefSeq" id="XP_033456377.1">
    <property type="nucleotide sequence ID" value="XM_033606882.1"/>
</dbReference>
<evidence type="ECO:0000256" key="4">
    <source>
        <dbReference type="ARBA" id="ARBA00023002"/>
    </source>
</evidence>
<keyword evidence="3" id="KW-0274">FAD</keyword>
<evidence type="ECO:0000256" key="3">
    <source>
        <dbReference type="ARBA" id="ARBA00022827"/>
    </source>
</evidence>
<protein>
    <submittedName>
        <fullName evidence="8">FAD-binding domain-containing protein</fullName>
    </submittedName>
</protein>
<dbReference type="InterPro" id="IPR016169">
    <property type="entry name" value="FAD-bd_PCMH_sub2"/>
</dbReference>
<comment type="similarity">
    <text evidence="1">Belongs to the oxygen-dependent FAD-linked oxidoreductase family.</text>
</comment>
<keyword evidence="5" id="KW-0732">Signal</keyword>
<evidence type="ECO:0000313" key="7">
    <source>
        <dbReference type="Proteomes" id="UP000504637"/>
    </source>
</evidence>
<dbReference type="SUPFAM" id="SSF56176">
    <property type="entry name" value="FAD-binding/transporter-associated domain-like"/>
    <property type="match status" value="1"/>
</dbReference>
<proteinExistence type="inferred from homology"/>
<organism evidence="8">
    <name type="scientific">Dissoconium aciculare CBS 342.82</name>
    <dbReference type="NCBI Taxonomy" id="1314786"/>
    <lineage>
        <taxon>Eukaryota</taxon>
        <taxon>Fungi</taxon>
        <taxon>Dikarya</taxon>
        <taxon>Ascomycota</taxon>
        <taxon>Pezizomycotina</taxon>
        <taxon>Dothideomycetes</taxon>
        <taxon>Dothideomycetidae</taxon>
        <taxon>Mycosphaerellales</taxon>
        <taxon>Dissoconiaceae</taxon>
        <taxon>Dissoconium</taxon>
    </lineage>
</organism>
<evidence type="ECO:0000313" key="8">
    <source>
        <dbReference type="RefSeq" id="XP_033456377.1"/>
    </source>
</evidence>
<dbReference type="AlphaFoldDB" id="A0A6J3LU76"/>
<evidence type="ECO:0000256" key="5">
    <source>
        <dbReference type="SAM" id="SignalP"/>
    </source>
</evidence>
<keyword evidence="4" id="KW-0560">Oxidoreductase</keyword>
<dbReference type="InterPro" id="IPR050416">
    <property type="entry name" value="FAD-linked_Oxidoreductase"/>
</dbReference>
<accession>A0A6J3LU76</accession>
<dbReference type="GO" id="GO:0071949">
    <property type="term" value="F:FAD binding"/>
    <property type="evidence" value="ECO:0007669"/>
    <property type="project" value="InterPro"/>
</dbReference>
<gene>
    <name evidence="8" type="ORF">K489DRAFT_396653</name>
</gene>
<dbReference type="InterPro" id="IPR016166">
    <property type="entry name" value="FAD-bd_PCMH"/>
</dbReference>
<dbReference type="OrthoDB" id="2151789at2759"/>
<name>A0A6J3LU76_9PEZI</name>
<dbReference type="InterPro" id="IPR036318">
    <property type="entry name" value="FAD-bd_PCMH-like_sf"/>
</dbReference>
<evidence type="ECO:0000259" key="6">
    <source>
        <dbReference type="PROSITE" id="PS51387"/>
    </source>
</evidence>
<reference evidence="8" key="3">
    <citation type="submission" date="2025-08" db="UniProtKB">
        <authorList>
            <consortium name="RefSeq"/>
        </authorList>
    </citation>
    <scope>IDENTIFICATION</scope>
    <source>
        <strain evidence="8">CBS 342.82</strain>
    </source>
</reference>
<dbReference type="PANTHER" id="PTHR42973:SF13">
    <property type="entry name" value="FAD-BINDING PCMH-TYPE DOMAIN-CONTAINING PROTEIN"/>
    <property type="match status" value="1"/>
</dbReference>
<dbReference type="PANTHER" id="PTHR42973">
    <property type="entry name" value="BINDING OXIDOREDUCTASE, PUTATIVE (AFU_ORTHOLOGUE AFUA_1G17690)-RELATED"/>
    <property type="match status" value="1"/>
</dbReference>
<dbReference type="Gene3D" id="3.30.43.10">
    <property type="entry name" value="Uridine Diphospho-n-acetylenolpyruvylglucosamine Reductase, domain 2"/>
    <property type="match status" value="1"/>
</dbReference>
<dbReference type="Gene3D" id="3.40.462.20">
    <property type="match status" value="1"/>
</dbReference>
<feature type="chain" id="PRO_5026658534" evidence="5">
    <location>
        <begin position="24"/>
        <end position="493"/>
    </location>
</feature>
<dbReference type="GeneID" id="54364682"/>
<keyword evidence="2" id="KW-0285">Flavoprotein</keyword>
<sequence length="493" mass="53490">MALFRSAAQTAFLLSPLFALAFADSSQQSPASIACGSLQKTHPGQKYWSKANSDPANLPECVFLPTAASDVASAVLVLNQNPSVQWAVKGAGHNPNVGFSSAGGGVLIALEKMNSTFLDDENRAHIGAGSRWGPAQSVLDSYGRAVVAGRLGPVGVAGLTLGGGLSFLSTEYGFTADNVVSYEIVTAAGEGGGNQFAIVTTFIMQTYPIGRVWGGHRIYTLDKKAELLRATHNLASNYYDPKAAVIVTFTTTLLDLVQIFVVFYFYNDAAGPGAILDEFNAIEALSDQTKAGWLFGDLLKDNGQFAFDGMRYLIRENTIPSLPGSIGMDLFNYTFNSWHDASMLRVLGAVDNLVFNIAFQPVPHQLIEASATSPSGGNRLGMLPETGDHIFMEYDLSWLLPTSDTLAAKYIEEVTQPVADYQRAKYSNTAPTNYKSGNLSFTNFNPIFMNDAMYNQDPLQSYGEETYNRLAQIQKQVDPQGLFSKRTKGWKFQ</sequence>